<dbReference type="PANTHER" id="PTHR37487:SF2">
    <property type="entry name" value="EXPRESSED PROTEIN"/>
    <property type="match status" value="1"/>
</dbReference>
<accession>A0A4Y7QF28</accession>
<dbReference type="OrthoDB" id="3362246at2759"/>
<evidence type="ECO:0000313" key="3">
    <source>
        <dbReference type="EMBL" id="TDL25470.1"/>
    </source>
</evidence>
<evidence type="ECO:0008006" key="5">
    <source>
        <dbReference type="Google" id="ProtNLM"/>
    </source>
</evidence>
<keyword evidence="4" id="KW-1185">Reference proteome</keyword>
<keyword evidence="2" id="KW-0732">Signal</keyword>
<name>A0A4Y7QF28_9AGAM</name>
<feature type="region of interest" description="Disordered" evidence="1">
    <location>
        <begin position="111"/>
        <end position="173"/>
    </location>
</feature>
<protein>
    <recommendedName>
        <fullName evidence="5">Ser-Thr-rich glycosyl-phosphatidyl-inositol-anchored membrane family-domain-containing protein</fullName>
    </recommendedName>
</protein>
<evidence type="ECO:0000313" key="4">
    <source>
        <dbReference type="Proteomes" id="UP000294933"/>
    </source>
</evidence>
<feature type="compositionally biased region" description="Low complexity" evidence="1">
    <location>
        <begin position="123"/>
        <end position="169"/>
    </location>
</feature>
<dbReference type="EMBL" id="ML170163">
    <property type="protein sequence ID" value="TDL25470.1"/>
    <property type="molecule type" value="Genomic_DNA"/>
</dbReference>
<dbReference type="Proteomes" id="UP000294933">
    <property type="component" value="Unassembled WGS sequence"/>
</dbReference>
<dbReference type="VEuPathDB" id="FungiDB:BD410DRAFT_784460"/>
<evidence type="ECO:0000256" key="2">
    <source>
        <dbReference type="SAM" id="SignalP"/>
    </source>
</evidence>
<gene>
    <name evidence="3" type="ORF">BD410DRAFT_784460</name>
</gene>
<feature type="signal peptide" evidence="2">
    <location>
        <begin position="1"/>
        <end position="19"/>
    </location>
</feature>
<evidence type="ECO:0000256" key="1">
    <source>
        <dbReference type="SAM" id="MobiDB-lite"/>
    </source>
</evidence>
<dbReference type="PANTHER" id="PTHR37487">
    <property type="entry name" value="CHROMOSOME 1, WHOLE GENOME SHOTGUN SEQUENCE"/>
    <property type="match status" value="1"/>
</dbReference>
<organism evidence="3 4">
    <name type="scientific">Rickenella mellea</name>
    <dbReference type="NCBI Taxonomy" id="50990"/>
    <lineage>
        <taxon>Eukaryota</taxon>
        <taxon>Fungi</taxon>
        <taxon>Dikarya</taxon>
        <taxon>Basidiomycota</taxon>
        <taxon>Agaricomycotina</taxon>
        <taxon>Agaricomycetes</taxon>
        <taxon>Hymenochaetales</taxon>
        <taxon>Rickenellaceae</taxon>
        <taxon>Rickenella</taxon>
    </lineage>
</organism>
<feature type="chain" id="PRO_5021465188" description="Ser-Thr-rich glycosyl-phosphatidyl-inositol-anchored membrane family-domain-containing protein" evidence="2">
    <location>
        <begin position="20"/>
        <end position="195"/>
    </location>
</feature>
<dbReference type="AlphaFoldDB" id="A0A4Y7QF28"/>
<sequence>MKSFSTLVALAAFVSQVYGLTVNTPTNVVECQPIQFTWSDGTGPYFLSLLPGGQPSAAAIKQFPQQSGTSFTWLVDLVANTQFTIALKDTSGTQAFSDIVTIQDGGNRTCENTAVQETGGSAGTNSATGAGATTPAPTGTGGSTAPPAGSGSTSKASGTSASTPSPTKSNGVSRGSSIGAFGMAGAMGLLGAALL</sequence>
<reference evidence="3 4" key="1">
    <citation type="submission" date="2018-06" db="EMBL/GenBank/DDBJ databases">
        <title>A transcriptomic atlas of mushroom development highlights an independent origin of complex multicellularity.</title>
        <authorList>
            <consortium name="DOE Joint Genome Institute"/>
            <person name="Krizsan K."/>
            <person name="Almasi E."/>
            <person name="Merenyi Z."/>
            <person name="Sahu N."/>
            <person name="Viragh M."/>
            <person name="Koszo T."/>
            <person name="Mondo S."/>
            <person name="Kiss B."/>
            <person name="Balint B."/>
            <person name="Kues U."/>
            <person name="Barry K."/>
            <person name="Hegedus J.C."/>
            <person name="Henrissat B."/>
            <person name="Johnson J."/>
            <person name="Lipzen A."/>
            <person name="Ohm R."/>
            <person name="Nagy I."/>
            <person name="Pangilinan J."/>
            <person name="Yan J."/>
            <person name="Xiong Y."/>
            <person name="Grigoriev I.V."/>
            <person name="Hibbett D.S."/>
            <person name="Nagy L.G."/>
        </authorList>
    </citation>
    <scope>NUCLEOTIDE SEQUENCE [LARGE SCALE GENOMIC DNA]</scope>
    <source>
        <strain evidence="3 4">SZMC22713</strain>
    </source>
</reference>
<proteinExistence type="predicted"/>